<reference evidence="2" key="1">
    <citation type="journal article" date="2022" name="Mol. Ecol. Resour.">
        <title>The genomes of chicory, endive, great burdock and yacon provide insights into Asteraceae palaeo-polyploidization history and plant inulin production.</title>
        <authorList>
            <person name="Fan W."/>
            <person name="Wang S."/>
            <person name="Wang H."/>
            <person name="Wang A."/>
            <person name="Jiang F."/>
            <person name="Liu H."/>
            <person name="Zhao H."/>
            <person name="Xu D."/>
            <person name="Zhang Y."/>
        </authorList>
    </citation>
    <scope>NUCLEOTIDE SEQUENCE [LARGE SCALE GENOMIC DNA]</scope>
    <source>
        <strain evidence="2">cv. Yunnan</strain>
    </source>
</reference>
<protein>
    <submittedName>
        <fullName evidence="1">Uncharacterized protein</fullName>
    </submittedName>
</protein>
<organism evidence="1 2">
    <name type="scientific">Smallanthus sonchifolius</name>
    <dbReference type="NCBI Taxonomy" id="185202"/>
    <lineage>
        <taxon>Eukaryota</taxon>
        <taxon>Viridiplantae</taxon>
        <taxon>Streptophyta</taxon>
        <taxon>Embryophyta</taxon>
        <taxon>Tracheophyta</taxon>
        <taxon>Spermatophyta</taxon>
        <taxon>Magnoliopsida</taxon>
        <taxon>eudicotyledons</taxon>
        <taxon>Gunneridae</taxon>
        <taxon>Pentapetalae</taxon>
        <taxon>asterids</taxon>
        <taxon>campanulids</taxon>
        <taxon>Asterales</taxon>
        <taxon>Asteraceae</taxon>
        <taxon>Asteroideae</taxon>
        <taxon>Heliantheae alliance</taxon>
        <taxon>Millerieae</taxon>
        <taxon>Smallanthus</taxon>
    </lineage>
</organism>
<evidence type="ECO:0000313" key="2">
    <source>
        <dbReference type="Proteomes" id="UP001056120"/>
    </source>
</evidence>
<evidence type="ECO:0000313" key="1">
    <source>
        <dbReference type="EMBL" id="KAI3682556.1"/>
    </source>
</evidence>
<name>A0ACB8YBG7_9ASTR</name>
<accession>A0ACB8YBG7</accession>
<proteinExistence type="predicted"/>
<reference evidence="1 2" key="2">
    <citation type="journal article" date="2022" name="Mol. Ecol. Resour.">
        <title>The genomes of chicory, endive, great burdock and yacon provide insights into Asteraceae paleo-polyploidization history and plant inulin production.</title>
        <authorList>
            <person name="Fan W."/>
            <person name="Wang S."/>
            <person name="Wang H."/>
            <person name="Wang A."/>
            <person name="Jiang F."/>
            <person name="Liu H."/>
            <person name="Zhao H."/>
            <person name="Xu D."/>
            <person name="Zhang Y."/>
        </authorList>
    </citation>
    <scope>NUCLEOTIDE SEQUENCE [LARGE SCALE GENOMIC DNA]</scope>
    <source>
        <strain evidence="2">cv. Yunnan</strain>
        <tissue evidence="1">Leaves</tissue>
    </source>
</reference>
<sequence length="306" mass="35289">MMVMDACFILEFFNCSQESDSFSGNRLLPENVIFDLILLENQIPFFFLDEIYQCTILKNHPHISLIQFIYPVLNDLSIFRAYITINDISLNAVPHILSLLHECYKPPSYTTSVSFPSTIHSVVDLDRAGVNFKPNKYPTWVKGMEVKLPNFPRFFGSWSKPTLRIPVMYIHDFTELVLKNLIAYERQSSQTSNYITSYATAIDKLIDTQEDVAKLIDSKVLVNGMGSNEEAATMINSICKEVACPEFFYGVQWEKLNKYCNRYWPKNIAWLRRTYFSSPWNIIALFVGVVLFTLTVVQTIFAIKST</sequence>
<dbReference type="EMBL" id="CM042045">
    <property type="protein sequence ID" value="KAI3682556.1"/>
    <property type="molecule type" value="Genomic_DNA"/>
</dbReference>
<dbReference type="Proteomes" id="UP001056120">
    <property type="component" value="Linkage Group LG28"/>
</dbReference>
<gene>
    <name evidence="1" type="ORF">L1987_82618</name>
</gene>
<comment type="caution">
    <text evidence="1">The sequence shown here is derived from an EMBL/GenBank/DDBJ whole genome shotgun (WGS) entry which is preliminary data.</text>
</comment>
<keyword evidence="2" id="KW-1185">Reference proteome</keyword>